<feature type="transmembrane region" description="Helical" evidence="1">
    <location>
        <begin position="191"/>
        <end position="212"/>
    </location>
</feature>
<feature type="transmembrane region" description="Helical" evidence="1">
    <location>
        <begin position="12"/>
        <end position="34"/>
    </location>
</feature>
<dbReference type="AlphaFoldDB" id="A0AAW9RQE0"/>
<reference evidence="2 3" key="1">
    <citation type="submission" date="2024-04" db="EMBL/GenBank/DDBJ databases">
        <title>Novel genus in family Flammeovirgaceae.</title>
        <authorList>
            <person name="Nguyen T.H."/>
            <person name="Vuong T.Q."/>
            <person name="Le H."/>
            <person name="Kim S.-G."/>
        </authorList>
    </citation>
    <scope>NUCLEOTIDE SEQUENCE [LARGE SCALE GENOMIC DNA]</scope>
    <source>
        <strain evidence="2 3">JCM 23209</strain>
    </source>
</reference>
<keyword evidence="1" id="KW-1133">Transmembrane helix</keyword>
<dbReference type="RefSeq" id="WP_346819792.1">
    <property type="nucleotide sequence ID" value="NZ_JBDKWZ010000002.1"/>
</dbReference>
<keyword evidence="3" id="KW-1185">Reference proteome</keyword>
<gene>
    <name evidence="2" type="ORF">AAG747_03745</name>
</gene>
<keyword evidence="1" id="KW-0472">Membrane</keyword>
<evidence type="ECO:0000313" key="3">
    <source>
        <dbReference type="Proteomes" id="UP001403385"/>
    </source>
</evidence>
<name>A0AAW9RQE0_9BACT</name>
<feature type="transmembrane region" description="Helical" evidence="1">
    <location>
        <begin position="247"/>
        <end position="264"/>
    </location>
</feature>
<dbReference type="EMBL" id="JBDKWZ010000002">
    <property type="protein sequence ID" value="MEN7547004.1"/>
    <property type="molecule type" value="Genomic_DNA"/>
</dbReference>
<feature type="transmembrane region" description="Helical" evidence="1">
    <location>
        <begin position="43"/>
        <end position="61"/>
    </location>
</feature>
<feature type="transmembrane region" description="Helical" evidence="1">
    <location>
        <begin position="138"/>
        <end position="156"/>
    </location>
</feature>
<dbReference type="Proteomes" id="UP001403385">
    <property type="component" value="Unassembled WGS sequence"/>
</dbReference>
<feature type="transmembrane region" description="Helical" evidence="1">
    <location>
        <begin position="67"/>
        <end position="88"/>
    </location>
</feature>
<feature type="transmembrane region" description="Helical" evidence="1">
    <location>
        <begin position="168"/>
        <end position="185"/>
    </location>
</feature>
<protein>
    <submittedName>
        <fullName evidence="2">Uncharacterized protein</fullName>
    </submittedName>
</protein>
<organism evidence="2 3">
    <name type="scientific">Rapidithrix thailandica</name>
    <dbReference type="NCBI Taxonomy" id="413964"/>
    <lineage>
        <taxon>Bacteria</taxon>
        <taxon>Pseudomonadati</taxon>
        <taxon>Bacteroidota</taxon>
        <taxon>Cytophagia</taxon>
        <taxon>Cytophagales</taxon>
        <taxon>Flammeovirgaceae</taxon>
        <taxon>Rapidithrix</taxon>
    </lineage>
</organism>
<evidence type="ECO:0000313" key="2">
    <source>
        <dbReference type="EMBL" id="MEN7547004.1"/>
    </source>
</evidence>
<accession>A0AAW9RQE0</accession>
<comment type="caution">
    <text evidence="2">The sequence shown here is derived from an EMBL/GenBank/DDBJ whole genome shotgun (WGS) entry which is preliminary data.</text>
</comment>
<proteinExistence type="predicted"/>
<keyword evidence="1" id="KW-0812">Transmembrane</keyword>
<sequence length="265" mass="31810">MSSLIHFSHTFPILSGWIAFILLYVLATIPGMVFRKKNWNSRLGALAIMAISPFYFAFAAIGQDYFWTYISIYSLSCWCWMLYDMQLIDRTMQINEGGPFIWILWIYLWLAVMLLGIFFHYLRVFDEVITFFKTDLSIGLWLLFGIIYRLAMIPGYYHERKNWNCRKFMLIILYLAPLYFSWMAFSQPYFWSHLLLFSLSWWHLLSHDLYLYQITTTSHRRALAAQRGENYDATELFNRSRKLWVKARYVWFFSTSIAVGYHLFA</sequence>
<evidence type="ECO:0000256" key="1">
    <source>
        <dbReference type="SAM" id="Phobius"/>
    </source>
</evidence>
<feature type="transmembrane region" description="Helical" evidence="1">
    <location>
        <begin position="100"/>
        <end position="122"/>
    </location>
</feature>